<dbReference type="SUPFAM" id="SSF53448">
    <property type="entry name" value="Nucleotide-diphospho-sugar transferases"/>
    <property type="match status" value="1"/>
</dbReference>
<reference evidence="3" key="1">
    <citation type="submission" date="2016-07" db="EMBL/GenBank/DDBJ databases">
        <title>Phaeobacter portensis sp. nov., a tropodithietic acid producing bacterium isolated from a German harbor.</title>
        <authorList>
            <person name="Freese H.M."/>
            <person name="Bunk B."/>
            <person name="Breider S."/>
            <person name="Brinkhoff T."/>
        </authorList>
    </citation>
    <scope>NUCLEOTIDE SEQUENCE [LARGE SCALE GENOMIC DNA]</scope>
    <source>
        <strain evidence="3">P97</strain>
    </source>
</reference>
<evidence type="ECO:0000313" key="2">
    <source>
        <dbReference type="EMBL" id="APG47378.1"/>
    </source>
</evidence>
<feature type="domain" description="Mannose-6-phosphate isomerase type II C-terminal" evidence="1">
    <location>
        <begin position="346"/>
        <end position="435"/>
    </location>
</feature>
<dbReference type="GO" id="GO:0004476">
    <property type="term" value="F:mannose-6-phosphate isomerase activity"/>
    <property type="evidence" value="ECO:0007669"/>
    <property type="project" value="UniProtKB-EC"/>
</dbReference>
<keyword evidence="2" id="KW-0808">Transferase</keyword>
<gene>
    <name evidence="2" type="ORF">PhaeoP97_01970</name>
</gene>
<protein>
    <submittedName>
        <fullName evidence="2">Mannose-1-phosphate guanylyltransferase</fullName>
        <ecNumber evidence="2">5.3.1.8</ecNumber>
    </submittedName>
</protein>
<dbReference type="PANTHER" id="PTHR46390">
    <property type="entry name" value="MANNOSE-1-PHOSPHATE GUANYLYLTRANSFERASE"/>
    <property type="match status" value="1"/>
</dbReference>
<dbReference type="OrthoDB" id="7665693at2"/>
<dbReference type="SUPFAM" id="SSF51182">
    <property type="entry name" value="RmlC-like cupins"/>
    <property type="match status" value="1"/>
</dbReference>
<dbReference type="Pfam" id="PF01050">
    <property type="entry name" value="MannoseP_isomer"/>
    <property type="match status" value="1"/>
</dbReference>
<dbReference type="STRING" id="1844006.PhaeoP97_01970"/>
<evidence type="ECO:0000259" key="1">
    <source>
        <dbReference type="Pfam" id="PF01050"/>
    </source>
</evidence>
<dbReference type="GO" id="GO:0005976">
    <property type="term" value="P:polysaccharide metabolic process"/>
    <property type="evidence" value="ECO:0007669"/>
    <property type="project" value="InterPro"/>
</dbReference>
<keyword evidence="2" id="KW-0548">Nucleotidyltransferase</keyword>
<dbReference type="PANTHER" id="PTHR46390:SF1">
    <property type="entry name" value="MANNOSE-1-PHOSPHATE GUANYLYLTRANSFERASE"/>
    <property type="match status" value="1"/>
</dbReference>
<dbReference type="EC" id="5.3.1.8" evidence="2"/>
<accession>A0A1L3I5K4</accession>
<evidence type="ECO:0000313" key="3">
    <source>
        <dbReference type="Proteomes" id="UP000183859"/>
    </source>
</evidence>
<dbReference type="InterPro" id="IPR029044">
    <property type="entry name" value="Nucleotide-diphossugar_trans"/>
</dbReference>
<dbReference type="InterPro" id="IPR011051">
    <property type="entry name" value="RmlC_Cupin_sf"/>
</dbReference>
<name>A0A1L3I5K4_9RHOB</name>
<dbReference type="InterPro" id="IPR051161">
    <property type="entry name" value="Mannose-6P_isomerase_type2"/>
</dbReference>
<dbReference type="Gene3D" id="3.90.550.10">
    <property type="entry name" value="Spore Coat Polysaccharide Biosynthesis Protein SpsA, Chain A"/>
    <property type="match status" value="1"/>
</dbReference>
<dbReference type="InterPro" id="IPR001538">
    <property type="entry name" value="Man6P_isomerase-2_C"/>
</dbReference>
<dbReference type="EMBL" id="CP016364">
    <property type="protein sequence ID" value="APG47378.1"/>
    <property type="molecule type" value="Genomic_DNA"/>
</dbReference>
<dbReference type="GO" id="GO:0009298">
    <property type="term" value="P:GDP-mannose biosynthetic process"/>
    <property type="evidence" value="ECO:0007669"/>
    <property type="project" value="TreeGrafter"/>
</dbReference>
<dbReference type="Proteomes" id="UP000183859">
    <property type="component" value="Chromosome"/>
</dbReference>
<dbReference type="GO" id="GO:0004475">
    <property type="term" value="F:mannose-1-phosphate guanylyltransferase (GTP) activity"/>
    <property type="evidence" value="ECO:0007669"/>
    <property type="project" value="TreeGrafter"/>
</dbReference>
<dbReference type="RefSeq" id="WP_072504897.1">
    <property type="nucleotide sequence ID" value="NZ_CP016364.1"/>
</dbReference>
<keyword evidence="3" id="KW-1185">Reference proteome</keyword>
<keyword evidence="2" id="KW-0413">Isomerase</keyword>
<organism evidence="2 3">
    <name type="scientific">Phaeobacter porticola</name>
    <dbReference type="NCBI Taxonomy" id="1844006"/>
    <lineage>
        <taxon>Bacteria</taxon>
        <taxon>Pseudomonadati</taxon>
        <taxon>Pseudomonadota</taxon>
        <taxon>Alphaproteobacteria</taxon>
        <taxon>Rhodobacterales</taxon>
        <taxon>Roseobacteraceae</taxon>
        <taxon>Phaeobacter</taxon>
    </lineage>
</organism>
<proteinExistence type="predicted"/>
<dbReference type="KEGG" id="php:PhaeoP97_01970"/>
<dbReference type="AlphaFoldDB" id="A0A1L3I5K4"/>
<sequence length="453" mass="48761">MIYPIVLAGATDTDTASSAEMVPMHFEDAVGVQSRFQMLLSAIAAPEFQAPTVVTCGAFAEVAGTQMEAMGLAGLLLLEPGATKTAAATIAALHSLRASADSLVLILPADQDFDDADQLQDALAQGVHAAQQGDIVMLGVQTDRACRSHGYIECARSVNADGVTPVSNFLDQRNPAFDGWREQPAAKLWSTGIYLARIDTLLTAYKKHAARILMPSKTAVARGLQIDGILALDAESYRRARGSSFETAILRQYAQLSVVELDAGWNEADAWQVETEAASDAEWDAWLTRSVSGEAAWCKTLPHSRKAMAEHMAETAQVSVEGNDADTLATWYADQLSEARTTSAGQTTTESWGRSEVLDMGTRSIVKHLTVLPGQSLPLSVATLGTHWRVVEGSAMISSDERVRMVWRDQSLTSGGEIQQIDNIGIRPLRLIEVAPTRNTAIKRARVNLQGVA</sequence>